<dbReference type="SMART" id="SM00248">
    <property type="entry name" value="ANK"/>
    <property type="match status" value="3"/>
</dbReference>
<dbReference type="Gene3D" id="1.25.40.20">
    <property type="entry name" value="Ankyrin repeat-containing domain"/>
    <property type="match status" value="1"/>
</dbReference>
<dbReference type="SUPFAM" id="SSF48403">
    <property type="entry name" value="Ankyrin repeat"/>
    <property type="match status" value="1"/>
</dbReference>
<comment type="caution">
    <text evidence="4">The sequence shown here is derived from an EMBL/GenBank/DDBJ whole genome shotgun (WGS) entry which is preliminary data.</text>
</comment>
<evidence type="ECO:0000256" key="3">
    <source>
        <dbReference type="PROSITE-ProRule" id="PRU00023"/>
    </source>
</evidence>
<dbReference type="InterPro" id="IPR036770">
    <property type="entry name" value="Ankyrin_rpt-contain_sf"/>
</dbReference>
<keyword evidence="5" id="KW-1185">Reference proteome</keyword>
<dbReference type="Pfam" id="PF12796">
    <property type="entry name" value="Ank_2"/>
    <property type="match status" value="1"/>
</dbReference>
<reference evidence="4 5" key="1">
    <citation type="journal article" date="2018" name="Syst. Appl. Microbiol.">
        <title>Pectobacterium zantedeschiae sp. nov. a new species of a soft rot pathogen isolated from Calla lily (Zantedeschia spp.).</title>
        <authorList>
            <person name="Waleron M."/>
            <person name="Misztak A."/>
            <person name="Waleron M."/>
            <person name="Franczuk M."/>
            <person name="Jonca J."/>
            <person name="Wielgomas B."/>
            <person name="Mikicinski A."/>
            <person name="Popovic T."/>
            <person name="Waleron K."/>
        </authorList>
    </citation>
    <scope>NUCLEOTIDE SEQUENCE [LARGE SCALE GENOMIC DNA]</scope>
    <source>
        <strain evidence="4 5">9M</strain>
    </source>
</reference>
<dbReference type="Proteomes" id="UP001138460">
    <property type="component" value="Unassembled WGS sequence"/>
</dbReference>
<evidence type="ECO:0000313" key="4">
    <source>
        <dbReference type="EMBL" id="RYC44325.1"/>
    </source>
</evidence>
<dbReference type="OrthoDB" id="9812708at2"/>
<dbReference type="EMBL" id="NWTM01000001">
    <property type="protein sequence ID" value="RYC44325.1"/>
    <property type="molecule type" value="Genomic_DNA"/>
</dbReference>
<evidence type="ECO:0000256" key="2">
    <source>
        <dbReference type="ARBA" id="ARBA00023043"/>
    </source>
</evidence>
<organism evidence="4 5">
    <name type="scientific">Pectobacterium zantedeschiae</name>
    <dbReference type="NCBI Taxonomy" id="2034769"/>
    <lineage>
        <taxon>Bacteria</taxon>
        <taxon>Pseudomonadati</taxon>
        <taxon>Pseudomonadota</taxon>
        <taxon>Gammaproteobacteria</taxon>
        <taxon>Enterobacterales</taxon>
        <taxon>Pectobacteriaceae</taxon>
        <taxon>Pectobacterium</taxon>
    </lineage>
</organism>
<keyword evidence="2 3" id="KW-0040">ANK repeat</keyword>
<keyword evidence="1" id="KW-0677">Repeat</keyword>
<proteinExistence type="predicted"/>
<gene>
    <name evidence="4" type="ORF">CLR69_04615</name>
</gene>
<dbReference type="PROSITE" id="PS50088">
    <property type="entry name" value="ANK_REPEAT"/>
    <property type="match status" value="1"/>
</dbReference>
<dbReference type="PANTHER" id="PTHR24171">
    <property type="entry name" value="ANKYRIN REPEAT DOMAIN-CONTAINING PROTEIN 39-RELATED"/>
    <property type="match status" value="1"/>
</dbReference>
<accession>A0A9X8JIV0</accession>
<feature type="repeat" description="ANK" evidence="3">
    <location>
        <begin position="148"/>
        <end position="180"/>
    </location>
</feature>
<evidence type="ECO:0000256" key="1">
    <source>
        <dbReference type="ARBA" id="ARBA00022737"/>
    </source>
</evidence>
<evidence type="ECO:0000313" key="5">
    <source>
        <dbReference type="Proteomes" id="UP001138460"/>
    </source>
</evidence>
<protein>
    <submittedName>
        <fullName evidence="4">Ankyrin repeat domain-containing protein</fullName>
    </submittedName>
</protein>
<name>A0A9X8JIV0_9GAMM</name>
<dbReference type="InterPro" id="IPR002110">
    <property type="entry name" value="Ankyrin_rpt"/>
</dbReference>
<sequence>MKRLPAEQFFSGSQLMLAHAIERSDSVDVKDLAGKTDLNKPGAQDMTILFFALQSAYGKDPQQLAIMAVLVGSGADPLQQIPDMGSVAEVVARSDDDVFMKALIDGGMSPNSMVEETPIIFDAAYEHSIRVLKYLTSKGANINLQDSLGQTVLTEALSRDEYEVVIWLLQHGADPRIKTKAGWQFSHMLEDTMNLHPNKMVKAKLEKIRELAVSKGMVWPPVVR</sequence>
<dbReference type="PANTHER" id="PTHR24171:SF9">
    <property type="entry name" value="ANKYRIN REPEAT DOMAIN-CONTAINING PROTEIN 39"/>
    <property type="match status" value="1"/>
</dbReference>
<dbReference type="AlphaFoldDB" id="A0A9X8JIV0"/>